<name>A0A811M947_9POAL</name>
<dbReference type="OrthoDB" id="694864at2759"/>
<reference evidence="2" key="1">
    <citation type="submission" date="2020-10" db="EMBL/GenBank/DDBJ databases">
        <authorList>
            <person name="Han B."/>
            <person name="Lu T."/>
            <person name="Zhao Q."/>
            <person name="Huang X."/>
            <person name="Zhao Y."/>
        </authorList>
    </citation>
    <scope>NUCLEOTIDE SEQUENCE</scope>
</reference>
<organism evidence="2 3">
    <name type="scientific">Miscanthus lutarioriparius</name>
    <dbReference type="NCBI Taxonomy" id="422564"/>
    <lineage>
        <taxon>Eukaryota</taxon>
        <taxon>Viridiplantae</taxon>
        <taxon>Streptophyta</taxon>
        <taxon>Embryophyta</taxon>
        <taxon>Tracheophyta</taxon>
        <taxon>Spermatophyta</taxon>
        <taxon>Magnoliopsida</taxon>
        <taxon>Liliopsida</taxon>
        <taxon>Poales</taxon>
        <taxon>Poaceae</taxon>
        <taxon>PACMAD clade</taxon>
        <taxon>Panicoideae</taxon>
        <taxon>Andropogonodae</taxon>
        <taxon>Andropogoneae</taxon>
        <taxon>Saccharinae</taxon>
        <taxon>Miscanthus</taxon>
    </lineage>
</organism>
<dbReference type="AlphaFoldDB" id="A0A811M947"/>
<evidence type="ECO:0000313" key="3">
    <source>
        <dbReference type="Proteomes" id="UP000604825"/>
    </source>
</evidence>
<feature type="region of interest" description="Disordered" evidence="1">
    <location>
        <begin position="1"/>
        <end position="50"/>
    </location>
</feature>
<proteinExistence type="predicted"/>
<gene>
    <name evidence="2" type="ORF">NCGR_LOCUS601</name>
</gene>
<dbReference type="PANTHER" id="PTHR33063">
    <property type="entry name" value="OS02G0583500 PROTEIN"/>
    <property type="match status" value="1"/>
</dbReference>
<accession>A0A811M947</accession>
<feature type="compositionally biased region" description="Basic and acidic residues" evidence="1">
    <location>
        <begin position="37"/>
        <end position="50"/>
    </location>
</feature>
<dbReference type="EMBL" id="CAJGYO010000001">
    <property type="protein sequence ID" value="CAD6202312.1"/>
    <property type="molecule type" value="Genomic_DNA"/>
</dbReference>
<evidence type="ECO:0000313" key="2">
    <source>
        <dbReference type="EMBL" id="CAD6202312.1"/>
    </source>
</evidence>
<keyword evidence="3" id="KW-1185">Reference proteome</keyword>
<dbReference type="PANTHER" id="PTHR33063:SF15">
    <property type="entry name" value="TRANSPOSASE, PTTA_EN_SPM, PLANT"/>
    <property type="match status" value="1"/>
</dbReference>
<evidence type="ECO:0000256" key="1">
    <source>
        <dbReference type="SAM" id="MobiDB-lite"/>
    </source>
</evidence>
<sequence length="258" mass="29067">MPPKPPLQPHAPRDPQDGATDQELIVANAHTQSDNHNMTHQDPCMDKRRMGKGLDRISRGLNNKIKVHIAQGNKRPEAPMEAAKLASEAGIFIRDHIPIFTRWKDYEDDAVKELLDDYMGKIGWYCHGMGLNYEQPVYSDYFKYVQESYVSLQDAVDQSRKGWCTSSTVAAAAGNNPEKCLKAKDSREQVKLQQKTGSRSYIAHCYAVKQTKYKDASPTVIDLFKETHSSSKTGFSEDAQNAIDKDMELLNVTFVPKS</sequence>
<comment type="caution">
    <text evidence="2">The sequence shown here is derived from an EMBL/GenBank/DDBJ whole genome shotgun (WGS) entry which is preliminary data.</text>
</comment>
<protein>
    <submittedName>
        <fullName evidence="2">Uncharacterized protein</fullName>
    </submittedName>
</protein>
<dbReference type="Proteomes" id="UP000604825">
    <property type="component" value="Unassembled WGS sequence"/>
</dbReference>